<dbReference type="AlphaFoldDB" id="A0A9D1L9Q6"/>
<dbReference type="InterPro" id="IPR020891">
    <property type="entry name" value="UPF0758_CS"/>
</dbReference>
<proteinExistence type="inferred from homology"/>
<evidence type="ECO:0000256" key="1">
    <source>
        <dbReference type="ARBA" id="ARBA00010243"/>
    </source>
</evidence>
<reference evidence="9" key="1">
    <citation type="submission" date="2020-10" db="EMBL/GenBank/DDBJ databases">
        <authorList>
            <person name="Gilroy R."/>
        </authorList>
    </citation>
    <scope>NUCLEOTIDE SEQUENCE</scope>
    <source>
        <strain evidence="9">11300</strain>
    </source>
</reference>
<evidence type="ECO:0000313" key="10">
    <source>
        <dbReference type="Proteomes" id="UP000824091"/>
    </source>
</evidence>
<dbReference type="InterPro" id="IPR010994">
    <property type="entry name" value="RuvA_2-like"/>
</dbReference>
<dbReference type="Gene3D" id="3.40.140.10">
    <property type="entry name" value="Cytidine Deaminase, domain 2"/>
    <property type="match status" value="1"/>
</dbReference>
<dbReference type="CDD" id="cd08071">
    <property type="entry name" value="MPN_DUF2466"/>
    <property type="match status" value="1"/>
</dbReference>
<dbReference type="PROSITE" id="PS01302">
    <property type="entry name" value="UPF0758"/>
    <property type="match status" value="1"/>
</dbReference>
<protein>
    <submittedName>
        <fullName evidence="9">DNA repair protein RadC</fullName>
    </submittedName>
</protein>
<dbReference type="Pfam" id="PF20582">
    <property type="entry name" value="UPF0758_N"/>
    <property type="match status" value="1"/>
</dbReference>
<keyword evidence="3" id="KW-0479">Metal-binding</keyword>
<dbReference type="SUPFAM" id="SSF102712">
    <property type="entry name" value="JAB1/MPN domain"/>
    <property type="match status" value="1"/>
</dbReference>
<reference evidence="9" key="2">
    <citation type="journal article" date="2021" name="PeerJ">
        <title>Extensive microbial diversity within the chicken gut microbiome revealed by metagenomics and culture.</title>
        <authorList>
            <person name="Gilroy R."/>
            <person name="Ravi A."/>
            <person name="Getino M."/>
            <person name="Pursley I."/>
            <person name="Horton D.L."/>
            <person name="Alikhan N.F."/>
            <person name="Baker D."/>
            <person name="Gharbi K."/>
            <person name="Hall N."/>
            <person name="Watson M."/>
            <person name="Adriaenssens E.M."/>
            <person name="Foster-Nyarko E."/>
            <person name="Jarju S."/>
            <person name="Secka A."/>
            <person name="Antonio M."/>
            <person name="Oren A."/>
            <person name="Chaudhuri R.R."/>
            <person name="La Ragione R."/>
            <person name="Hildebrand F."/>
            <person name="Pallen M.J."/>
        </authorList>
    </citation>
    <scope>NUCLEOTIDE SEQUENCE</scope>
    <source>
        <strain evidence="9">11300</strain>
    </source>
</reference>
<keyword evidence="2" id="KW-0645">Protease</keyword>
<dbReference type="NCBIfam" id="NF000642">
    <property type="entry name" value="PRK00024.1"/>
    <property type="match status" value="1"/>
</dbReference>
<dbReference type="NCBIfam" id="TIGR00608">
    <property type="entry name" value="radc"/>
    <property type="match status" value="1"/>
</dbReference>
<dbReference type="PANTHER" id="PTHR30471:SF3">
    <property type="entry name" value="UPF0758 PROTEIN YEES-RELATED"/>
    <property type="match status" value="1"/>
</dbReference>
<evidence type="ECO:0000256" key="6">
    <source>
        <dbReference type="ARBA" id="ARBA00023049"/>
    </source>
</evidence>
<keyword evidence="6" id="KW-0482">Metalloprotease</keyword>
<evidence type="ECO:0000256" key="4">
    <source>
        <dbReference type="ARBA" id="ARBA00022801"/>
    </source>
</evidence>
<dbReference type="Pfam" id="PF04002">
    <property type="entry name" value="RadC"/>
    <property type="match status" value="1"/>
</dbReference>
<sequence length="232" mass="25262">MEQRGEKMKIKSMPELERPVEKCLANGIESLSNDELLALLINTGTKEKSAKDLAAEVLAKDRAGLMYLRESSVDELMTVNGIGAAKAARIMAAVELGKRLSARPVQKGMTIENDEDIAELFMEEMRRLKKETFKALLLSSKGGVISVETISVGELNSTLVHPREVFSAAVKKSAAAIVFIHNHPSGDPRPSAEDFATTKRLADCGELLGIRVVDHLVIGDGRYVSMRAMGKI</sequence>
<feature type="domain" description="MPN" evidence="8">
    <location>
        <begin position="110"/>
        <end position="232"/>
    </location>
</feature>
<dbReference type="InterPro" id="IPR025657">
    <property type="entry name" value="RadC_JAB"/>
</dbReference>
<dbReference type="SUPFAM" id="SSF47781">
    <property type="entry name" value="RuvA domain 2-like"/>
    <property type="match status" value="1"/>
</dbReference>
<name>A0A9D1L9Q6_9FIRM</name>
<keyword evidence="4" id="KW-0378">Hydrolase</keyword>
<dbReference type="GO" id="GO:0008237">
    <property type="term" value="F:metallopeptidase activity"/>
    <property type="evidence" value="ECO:0007669"/>
    <property type="project" value="UniProtKB-KW"/>
</dbReference>
<evidence type="ECO:0000256" key="2">
    <source>
        <dbReference type="ARBA" id="ARBA00022670"/>
    </source>
</evidence>
<dbReference type="InterPro" id="IPR046778">
    <property type="entry name" value="UPF0758_N"/>
</dbReference>
<dbReference type="GO" id="GO:0046872">
    <property type="term" value="F:metal ion binding"/>
    <property type="evidence" value="ECO:0007669"/>
    <property type="project" value="UniProtKB-KW"/>
</dbReference>
<comment type="similarity">
    <text evidence="1 7">Belongs to the UPF0758 family.</text>
</comment>
<dbReference type="EMBL" id="DVMO01000133">
    <property type="protein sequence ID" value="HIU28433.1"/>
    <property type="molecule type" value="Genomic_DNA"/>
</dbReference>
<accession>A0A9D1L9Q6</accession>
<dbReference type="InterPro" id="IPR037518">
    <property type="entry name" value="MPN"/>
</dbReference>
<evidence type="ECO:0000259" key="8">
    <source>
        <dbReference type="PROSITE" id="PS50249"/>
    </source>
</evidence>
<gene>
    <name evidence="9" type="primary">radC</name>
    <name evidence="9" type="ORF">IAD16_08645</name>
</gene>
<keyword evidence="5" id="KW-0862">Zinc</keyword>
<dbReference type="Proteomes" id="UP000824091">
    <property type="component" value="Unassembled WGS sequence"/>
</dbReference>
<evidence type="ECO:0000256" key="5">
    <source>
        <dbReference type="ARBA" id="ARBA00022833"/>
    </source>
</evidence>
<dbReference type="PANTHER" id="PTHR30471">
    <property type="entry name" value="DNA REPAIR PROTEIN RADC"/>
    <property type="match status" value="1"/>
</dbReference>
<evidence type="ECO:0000256" key="3">
    <source>
        <dbReference type="ARBA" id="ARBA00022723"/>
    </source>
</evidence>
<organism evidence="9 10">
    <name type="scientific">Candidatus Fimisoma avicola</name>
    <dbReference type="NCBI Taxonomy" id="2840826"/>
    <lineage>
        <taxon>Bacteria</taxon>
        <taxon>Bacillati</taxon>
        <taxon>Bacillota</taxon>
        <taxon>Clostridia</taxon>
        <taxon>Eubacteriales</taxon>
        <taxon>Candidatus Fimisoma</taxon>
    </lineage>
</organism>
<dbReference type="InterPro" id="IPR001405">
    <property type="entry name" value="UPF0758"/>
</dbReference>
<comment type="caution">
    <text evidence="9">The sequence shown here is derived from an EMBL/GenBank/DDBJ whole genome shotgun (WGS) entry which is preliminary data.</text>
</comment>
<evidence type="ECO:0000256" key="7">
    <source>
        <dbReference type="RuleBase" id="RU003797"/>
    </source>
</evidence>
<dbReference type="GO" id="GO:0006508">
    <property type="term" value="P:proteolysis"/>
    <property type="evidence" value="ECO:0007669"/>
    <property type="project" value="UniProtKB-KW"/>
</dbReference>
<dbReference type="PROSITE" id="PS50249">
    <property type="entry name" value="MPN"/>
    <property type="match status" value="1"/>
</dbReference>
<evidence type="ECO:0000313" key="9">
    <source>
        <dbReference type="EMBL" id="HIU28433.1"/>
    </source>
</evidence>